<dbReference type="HOGENOM" id="CLU_009583_35_0_10"/>
<protein>
    <submittedName>
        <fullName evidence="2">Glycosyltransferase</fullName>
    </submittedName>
</protein>
<evidence type="ECO:0000313" key="3">
    <source>
        <dbReference type="Proteomes" id="UP000027616"/>
    </source>
</evidence>
<keyword evidence="2" id="KW-0808">Transferase</keyword>
<dbReference type="Gene3D" id="3.40.50.2000">
    <property type="entry name" value="Glycogen Phosphorylase B"/>
    <property type="match status" value="2"/>
</dbReference>
<reference evidence="2 3" key="1">
    <citation type="journal article" date="2015" name="Genome Announc.">
        <title>Complete Genome Sequence of the Novel Leech Symbiont Mucinivorans hirudinis M3T.</title>
        <authorList>
            <person name="Nelson M.C."/>
            <person name="Bomar L."/>
            <person name="Graf J."/>
        </authorList>
    </citation>
    <scope>NUCLEOTIDE SEQUENCE [LARGE SCALE GENOMIC DNA]</scope>
    <source>
        <strain evidence="3">M3</strain>
    </source>
</reference>
<organism evidence="2 3">
    <name type="scientific">Mucinivorans hirudinis</name>
    <dbReference type="NCBI Taxonomy" id="1433126"/>
    <lineage>
        <taxon>Bacteria</taxon>
        <taxon>Pseudomonadati</taxon>
        <taxon>Bacteroidota</taxon>
        <taxon>Bacteroidia</taxon>
        <taxon>Bacteroidales</taxon>
        <taxon>Rikenellaceae</taxon>
        <taxon>Mucinivorans</taxon>
    </lineage>
</organism>
<dbReference type="GO" id="GO:0016757">
    <property type="term" value="F:glycosyltransferase activity"/>
    <property type="evidence" value="ECO:0007669"/>
    <property type="project" value="TreeGrafter"/>
</dbReference>
<dbReference type="SUPFAM" id="SSF53756">
    <property type="entry name" value="UDP-Glycosyltransferase/glycogen phosphorylase"/>
    <property type="match status" value="1"/>
</dbReference>
<dbReference type="Pfam" id="PF13439">
    <property type="entry name" value="Glyco_transf_4"/>
    <property type="match status" value="1"/>
</dbReference>
<dbReference type="PANTHER" id="PTHR45947">
    <property type="entry name" value="SULFOQUINOVOSYL TRANSFERASE SQD2"/>
    <property type="match status" value="1"/>
</dbReference>
<evidence type="ECO:0000259" key="1">
    <source>
        <dbReference type="Pfam" id="PF13439"/>
    </source>
</evidence>
<sequence length="382" mass="43594">MKFLIIHNVYSRSGGEEGVVRMQQHVLESHGHTVLRYERRHGEVSKIASFFTAIYNPRSVRDIRRICLSEKPDAAIIHNLFPVISAAVIAELKLHNIKVSMTLHNYRLICPNGLFYTNGQVCEQCGASKSVIPCIKKRCEGSLAGSVAWAMRSFFAKKYFKKVDTFLALTDFQRGKLLEYTDIAAERIAIIPNCIELGDCHKSQITTDDNLRDTKEENQLCWLNHNYIGFVGRLSPEKGIKLLFQIARLLPQKQFKVAGEKADNFSMRDMPENIELLGFLNKEELAKFYARADKIVSTSSCYETFPLAVIEAMYHNATVVVPQWAAFPAIVGDCGVLYKPNCTTDLAAKLMQKYDFQDKPHRRVVENYNTEQYYTNIMRSIE</sequence>
<name>A0A060RB95_9BACT</name>
<dbReference type="OrthoDB" id="1096251at2"/>
<dbReference type="AlphaFoldDB" id="A0A060RB95"/>
<dbReference type="STRING" id="1433126.BN938_2770"/>
<dbReference type="eggNOG" id="COG0438">
    <property type="taxonomic scope" value="Bacteria"/>
</dbReference>
<dbReference type="PATRIC" id="fig|1433126.3.peg.2741"/>
<keyword evidence="3" id="KW-1185">Reference proteome</keyword>
<dbReference type="PANTHER" id="PTHR45947:SF3">
    <property type="entry name" value="SULFOQUINOVOSYL TRANSFERASE SQD2"/>
    <property type="match status" value="1"/>
</dbReference>
<dbReference type="Pfam" id="PF13692">
    <property type="entry name" value="Glyco_trans_1_4"/>
    <property type="match status" value="1"/>
</dbReference>
<gene>
    <name evidence="2" type="ORF">BN938_2770</name>
</gene>
<evidence type="ECO:0000313" key="2">
    <source>
        <dbReference type="EMBL" id="CDN32837.1"/>
    </source>
</evidence>
<accession>A0A060RB95</accession>
<dbReference type="CDD" id="cd03801">
    <property type="entry name" value="GT4_PimA-like"/>
    <property type="match status" value="1"/>
</dbReference>
<proteinExistence type="predicted"/>
<dbReference type="EMBL" id="HG934468">
    <property type="protein sequence ID" value="CDN32837.1"/>
    <property type="molecule type" value="Genomic_DNA"/>
</dbReference>
<feature type="domain" description="Glycosyltransferase subfamily 4-like N-terminal" evidence="1">
    <location>
        <begin position="40"/>
        <end position="197"/>
    </location>
</feature>
<dbReference type="KEGG" id="rbc:BN938_2770"/>
<dbReference type="InterPro" id="IPR028098">
    <property type="entry name" value="Glyco_trans_4-like_N"/>
</dbReference>
<dbReference type="InterPro" id="IPR050194">
    <property type="entry name" value="Glycosyltransferase_grp1"/>
</dbReference>
<dbReference type="Proteomes" id="UP000027616">
    <property type="component" value="Chromosome I"/>
</dbReference>